<keyword evidence="2" id="KW-1185">Reference proteome</keyword>
<proteinExistence type="predicted"/>
<dbReference type="Pfam" id="PF08613">
    <property type="entry name" value="Cyclin"/>
    <property type="match status" value="1"/>
</dbReference>
<dbReference type="InParanoid" id="L7N1N0"/>
<reference evidence="1" key="2">
    <citation type="submission" date="2025-08" db="UniProtKB">
        <authorList>
            <consortium name="Ensembl"/>
        </authorList>
    </citation>
    <scope>IDENTIFICATION</scope>
</reference>
<sequence length="365" mass="41753">MGNWCTCCLKPIPSPKLDRGSRHVKSKCKSKVHEEAAEDTETVETVPATQKSKRLNSLALKGYHRKNISAPAMAQAFCLSCFPADLPQCFVQSTLILKYKFKQVRQKRKGSHLRNEFPGRLTKRSGSCPTVFLYDDTVSQPNFSTIIQAVSMAIYNNIKYRVGNKTTAIFDEKKHPFRHEVITKNHFRHDPELKSVYKFVCTLFRAEHLTAKCAIVTLIYLERVRQHVTIDVCPINWKRMLLGAATVAYELWDKQALWDVPYCQLINNIITVEDMNEIEMHFLSYIDYDTTVPASLYAKYYFDLRYLAHENNPLALVKNLCKERAQSTEAISRGSQKKDLGRAAIERSLSADNVIGIQHTKAILS</sequence>
<dbReference type="Ensembl" id="ENSMLUT00000012375.2">
    <property type="protein sequence ID" value="ENSMLUP00000011267.2"/>
    <property type="gene ID" value="ENSMLUG00000029056.1"/>
</dbReference>
<evidence type="ECO:0008006" key="3">
    <source>
        <dbReference type="Google" id="ProtNLM"/>
    </source>
</evidence>
<accession>L7N1N0</accession>
<dbReference type="STRING" id="59463.ENSMLUP00000011267"/>
<name>L7N1N0_MYOLU</name>
<dbReference type="HOGENOM" id="CLU_055026_0_0_1"/>
<protein>
    <recommendedName>
        <fullName evidence="3">Cyclin N-terminal domain-containing protein</fullName>
    </recommendedName>
</protein>
<dbReference type="GO" id="GO:0019901">
    <property type="term" value="F:protein kinase binding"/>
    <property type="evidence" value="ECO:0007669"/>
    <property type="project" value="InterPro"/>
</dbReference>
<organism evidence="1 2">
    <name type="scientific">Myotis lucifugus</name>
    <name type="common">Little brown bat</name>
    <dbReference type="NCBI Taxonomy" id="59463"/>
    <lineage>
        <taxon>Eukaryota</taxon>
        <taxon>Metazoa</taxon>
        <taxon>Chordata</taxon>
        <taxon>Craniata</taxon>
        <taxon>Vertebrata</taxon>
        <taxon>Euteleostomi</taxon>
        <taxon>Mammalia</taxon>
        <taxon>Eutheria</taxon>
        <taxon>Laurasiatheria</taxon>
        <taxon>Chiroptera</taxon>
        <taxon>Yangochiroptera</taxon>
        <taxon>Vespertilionidae</taxon>
        <taxon>Myotis</taxon>
    </lineage>
</organism>
<dbReference type="GeneTree" id="ENSGT00940000154453"/>
<dbReference type="Gene3D" id="1.10.472.10">
    <property type="entry name" value="Cyclin-like"/>
    <property type="match status" value="1"/>
</dbReference>
<dbReference type="AlphaFoldDB" id="L7N1N0"/>
<reference evidence="1" key="3">
    <citation type="submission" date="2025-09" db="UniProtKB">
        <authorList>
            <consortium name="Ensembl"/>
        </authorList>
    </citation>
    <scope>IDENTIFICATION</scope>
</reference>
<dbReference type="eggNOG" id="KOG1675">
    <property type="taxonomic scope" value="Eukaryota"/>
</dbReference>
<dbReference type="PANTHER" id="PTHR14248">
    <property type="entry name" value="CYCLIN Y, ISOFORM A"/>
    <property type="match status" value="1"/>
</dbReference>
<reference evidence="1 2" key="1">
    <citation type="journal article" date="2011" name="Nature">
        <title>A high-resolution map of human evolutionary constraint using 29 mammals.</title>
        <authorList>
            <person name="Lindblad-Toh K."/>
            <person name="Garber M."/>
            <person name="Zuk O."/>
            <person name="Lin M.F."/>
            <person name="Parker B.J."/>
            <person name="Washietl S."/>
            <person name="Kheradpour P."/>
            <person name="Ernst J."/>
            <person name="Jordan G."/>
            <person name="Mauceli E."/>
            <person name="Ward L.D."/>
            <person name="Lowe C.B."/>
            <person name="Holloway A.K."/>
            <person name="Clamp M."/>
            <person name="Gnerre S."/>
            <person name="Alfoldi J."/>
            <person name="Beal K."/>
            <person name="Chang J."/>
            <person name="Clawson H."/>
            <person name="Cuff J."/>
            <person name="Di Palma F."/>
            <person name="Fitzgerald S."/>
            <person name="Flicek P."/>
            <person name="Guttman M."/>
            <person name="Hubisz M.J."/>
            <person name="Jaffe D.B."/>
            <person name="Jungreis I."/>
            <person name="Kent W.J."/>
            <person name="Kostka D."/>
            <person name="Lara M."/>
            <person name="Martins A.L."/>
            <person name="Massingham T."/>
            <person name="Moltke I."/>
            <person name="Raney B.J."/>
            <person name="Rasmussen M.D."/>
            <person name="Robinson J."/>
            <person name="Stark A."/>
            <person name="Vilella A.J."/>
            <person name="Wen J."/>
            <person name="Xie X."/>
            <person name="Zody M.C."/>
            <person name="Baldwin J."/>
            <person name="Bloom T."/>
            <person name="Chin C.W."/>
            <person name="Heiman D."/>
            <person name="Nicol R."/>
            <person name="Nusbaum C."/>
            <person name="Young S."/>
            <person name="Wilkinson J."/>
            <person name="Worley K.C."/>
            <person name="Kovar C.L."/>
            <person name="Muzny D.M."/>
            <person name="Gibbs R.A."/>
            <person name="Cree A."/>
            <person name="Dihn H.H."/>
            <person name="Fowler G."/>
            <person name="Jhangiani S."/>
            <person name="Joshi V."/>
            <person name="Lee S."/>
            <person name="Lewis L.R."/>
            <person name="Nazareth L.V."/>
            <person name="Okwuonu G."/>
            <person name="Santibanez J."/>
            <person name="Warren W.C."/>
            <person name="Mardis E.R."/>
            <person name="Weinstock G.M."/>
            <person name="Wilson R.K."/>
            <person name="Delehaunty K."/>
            <person name="Dooling D."/>
            <person name="Fronik C."/>
            <person name="Fulton L."/>
            <person name="Fulton B."/>
            <person name="Graves T."/>
            <person name="Minx P."/>
            <person name="Sodergren E."/>
            <person name="Birney E."/>
            <person name="Margulies E.H."/>
            <person name="Herrero J."/>
            <person name="Green E.D."/>
            <person name="Haussler D."/>
            <person name="Siepel A."/>
            <person name="Goldman N."/>
            <person name="Pollard K.S."/>
            <person name="Pedersen J.S."/>
            <person name="Lander E.S."/>
            <person name="Kellis M."/>
        </authorList>
    </citation>
    <scope>NUCLEOTIDE SEQUENCE [LARGE SCALE GENOMIC DNA]</scope>
</reference>
<dbReference type="InterPro" id="IPR013922">
    <property type="entry name" value="Cyclin_PHO80-like"/>
</dbReference>
<dbReference type="EMBL" id="AAPE02044936">
    <property type="status" value="NOT_ANNOTATED_CDS"/>
    <property type="molecule type" value="Genomic_DNA"/>
</dbReference>
<evidence type="ECO:0000313" key="1">
    <source>
        <dbReference type="Ensembl" id="ENSMLUP00000011267.2"/>
    </source>
</evidence>
<dbReference type="Proteomes" id="UP000001074">
    <property type="component" value="Unassembled WGS sequence"/>
</dbReference>
<dbReference type="CDD" id="cd20540">
    <property type="entry name" value="CYCLIN_CCNY_like"/>
    <property type="match status" value="1"/>
</dbReference>
<evidence type="ECO:0000313" key="2">
    <source>
        <dbReference type="Proteomes" id="UP000001074"/>
    </source>
</evidence>